<protein>
    <recommendedName>
        <fullName evidence="1">F-box domain-containing protein</fullName>
    </recommendedName>
</protein>
<reference evidence="2 3" key="1">
    <citation type="journal article" date="2019" name="Nat. Ecol. Evol.">
        <title>Megaphylogeny resolves global patterns of mushroom evolution.</title>
        <authorList>
            <person name="Varga T."/>
            <person name="Krizsan K."/>
            <person name="Foldi C."/>
            <person name="Dima B."/>
            <person name="Sanchez-Garcia M."/>
            <person name="Sanchez-Ramirez S."/>
            <person name="Szollosi G.J."/>
            <person name="Szarkandi J.G."/>
            <person name="Papp V."/>
            <person name="Albert L."/>
            <person name="Andreopoulos W."/>
            <person name="Angelini C."/>
            <person name="Antonin V."/>
            <person name="Barry K.W."/>
            <person name="Bougher N.L."/>
            <person name="Buchanan P."/>
            <person name="Buyck B."/>
            <person name="Bense V."/>
            <person name="Catcheside P."/>
            <person name="Chovatia M."/>
            <person name="Cooper J."/>
            <person name="Damon W."/>
            <person name="Desjardin D."/>
            <person name="Finy P."/>
            <person name="Geml J."/>
            <person name="Haridas S."/>
            <person name="Hughes K."/>
            <person name="Justo A."/>
            <person name="Karasinski D."/>
            <person name="Kautmanova I."/>
            <person name="Kiss B."/>
            <person name="Kocsube S."/>
            <person name="Kotiranta H."/>
            <person name="LaButti K.M."/>
            <person name="Lechner B.E."/>
            <person name="Liimatainen K."/>
            <person name="Lipzen A."/>
            <person name="Lukacs Z."/>
            <person name="Mihaltcheva S."/>
            <person name="Morgado L.N."/>
            <person name="Niskanen T."/>
            <person name="Noordeloos M.E."/>
            <person name="Ohm R.A."/>
            <person name="Ortiz-Santana B."/>
            <person name="Ovrebo C."/>
            <person name="Racz N."/>
            <person name="Riley R."/>
            <person name="Savchenko A."/>
            <person name="Shiryaev A."/>
            <person name="Soop K."/>
            <person name="Spirin V."/>
            <person name="Szebenyi C."/>
            <person name="Tomsovsky M."/>
            <person name="Tulloss R.E."/>
            <person name="Uehling J."/>
            <person name="Grigoriev I.V."/>
            <person name="Vagvolgyi C."/>
            <person name="Papp T."/>
            <person name="Martin F.M."/>
            <person name="Miettinen O."/>
            <person name="Hibbett D.S."/>
            <person name="Nagy L.G."/>
        </authorList>
    </citation>
    <scope>NUCLEOTIDE SEQUENCE [LARGE SCALE GENOMIC DNA]</scope>
    <source>
        <strain evidence="2 3">FP101781</strain>
    </source>
</reference>
<dbReference type="AlphaFoldDB" id="A0A4Y7SXV8"/>
<dbReference type="Proteomes" id="UP000298030">
    <property type="component" value="Unassembled WGS sequence"/>
</dbReference>
<dbReference type="InterPro" id="IPR001810">
    <property type="entry name" value="F-box_dom"/>
</dbReference>
<evidence type="ECO:0000313" key="3">
    <source>
        <dbReference type="Proteomes" id="UP000298030"/>
    </source>
</evidence>
<sequence>MANPIDSFTQRIPVDILLSFFSECVPPPTRDNPGPAVSYSHPLIVLSHVSRTWRELVLETPALWSRMHVKTPSASTFSNGPPEMCTVKADRSRAALTTWIERSAEQPLTIVLDLPSYSQAQLYKEAWSKEVCEDVLQQLFLCASRWKHLHINLSIVASSAPFIQACNSLPANGLSKLEFIAINLTSAGASPLMIAFVPGRLLAVGLFSGPSLRRVSLEGHWMMNHKLGVAVQSWAPLTDLEITPSTNVSGTHFGVSNLPYLFKAFPLLRNAKFLFQQSEPTPEVVNPTEPIVLPRLKSLYLGGQAMGPALAGSLVLPSLQVLFLVFEISQSSARSGMLDYDKCILEFLQRFGAQLTSFGINHDILLPPSFPSYLNMLDNARLESLSLINNSFPQRQTEPGPFSSILRGDQDCRVLAHLAKPGVFPGLKHLEMSARSRNCETALADVIAARRRRTQTIKNQYSQVRTEVCSVVRYEAENEIQPNTTIPIEDVHVTFTRPRGSSVIQELRDRGVDLTSGPFSIRLNYPESCGVMVERTLGSRAYSS</sequence>
<feature type="domain" description="F-box" evidence="1">
    <location>
        <begin position="10"/>
        <end position="68"/>
    </location>
</feature>
<proteinExistence type="predicted"/>
<organism evidence="2 3">
    <name type="scientific">Coprinellus micaceus</name>
    <name type="common">Glistening ink-cap mushroom</name>
    <name type="synonym">Coprinus micaceus</name>
    <dbReference type="NCBI Taxonomy" id="71717"/>
    <lineage>
        <taxon>Eukaryota</taxon>
        <taxon>Fungi</taxon>
        <taxon>Dikarya</taxon>
        <taxon>Basidiomycota</taxon>
        <taxon>Agaricomycotina</taxon>
        <taxon>Agaricomycetes</taxon>
        <taxon>Agaricomycetidae</taxon>
        <taxon>Agaricales</taxon>
        <taxon>Agaricineae</taxon>
        <taxon>Psathyrellaceae</taxon>
        <taxon>Coprinellus</taxon>
    </lineage>
</organism>
<dbReference type="Pfam" id="PF12937">
    <property type="entry name" value="F-box-like"/>
    <property type="match status" value="1"/>
</dbReference>
<keyword evidence="3" id="KW-1185">Reference proteome</keyword>
<evidence type="ECO:0000259" key="1">
    <source>
        <dbReference type="Pfam" id="PF12937"/>
    </source>
</evidence>
<gene>
    <name evidence="2" type="ORF">FA13DRAFT_1737114</name>
</gene>
<dbReference type="EMBL" id="QPFP01000046">
    <property type="protein sequence ID" value="TEB26682.1"/>
    <property type="molecule type" value="Genomic_DNA"/>
</dbReference>
<comment type="caution">
    <text evidence="2">The sequence shown here is derived from an EMBL/GenBank/DDBJ whole genome shotgun (WGS) entry which is preliminary data.</text>
</comment>
<accession>A0A4Y7SXV8</accession>
<name>A0A4Y7SXV8_COPMI</name>
<dbReference type="STRING" id="71717.A0A4Y7SXV8"/>
<evidence type="ECO:0000313" key="2">
    <source>
        <dbReference type="EMBL" id="TEB26682.1"/>
    </source>
</evidence>
<dbReference type="OrthoDB" id="3365698at2759"/>